<comment type="cofactor">
    <cofactor evidence="1">
        <name>pyridoxal 5'-phosphate</name>
        <dbReference type="ChEBI" id="CHEBI:597326"/>
    </cofactor>
</comment>
<dbReference type="PIRSF" id="PIRSF005572">
    <property type="entry name" value="NifS"/>
    <property type="match status" value="1"/>
</dbReference>
<name>A0A1M7Y097_9FIRM</name>
<reference evidence="4 5" key="1">
    <citation type="submission" date="2016-12" db="EMBL/GenBank/DDBJ databases">
        <authorList>
            <person name="Song W.-J."/>
            <person name="Kurnit D.M."/>
        </authorList>
    </citation>
    <scope>NUCLEOTIDE SEQUENCE [LARGE SCALE GENOMIC DNA]</scope>
    <source>
        <strain evidence="4 5">DSM 12503</strain>
    </source>
</reference>
<dbReference type="InterPro" id="IPR015422">
    <property type="entry name" value="PyrdxlP-dep_Trfase_small"/>
</dbReference>
<dbReference type="AlphaFoldDB" id="A0A1M7Y097"/>
<dbReference type="InterPro" id="IPR000192">
    <property type="entry name" value="Aminotrans_V_dom"/>
</dbReference>
<evidence type="ECO:0000256" key="1">
    <source>
        <dbReference type="ARBA" id="ARBA00001933"/>
    </source>
</evidence>
<dbReference type="EMBL" id="FRFD01000003">
    <property type="protein sequence ID" value="SHO45017.1"/>
    <property type="molecule type" value="Genomic_DNA"/>
</dbReference>
<dbReference type="InterPro" id="IPR015424">
    <property type="entry name" value="PyrdxlP-dep_Trfase"/>
</dbReference>
<dbReference type="GO" id="GO:0003824">
    <property type="term" value="F:catalytic activity"/>
    <property type="evidence" value="ECO:0007669"/>
    <property type="project" value="UniProtKB-ARBA"/>
</dbReference>
<evidence type="ECO:0000313" key="4">
    <source>
        <dbReference type="EMBL" id="SHO45017.1"/>
    </source>
</evidence>
<gene>
    <name evidence="4" type="ORF">SAMN02745217_00799</name>
</gene>
<keyword evidence="2" id="KW-0663">Pyridoxal phosphate</keyword>
<dbReference type="InterPro" id="IPR015421">
    <property type="entry name" value="PyrdxlP-dep_Trfase_major"/>
</dbReference>
<evidence type="ECO:0000256" key="2">
    <source>
        <dbReference type="ARBA" id="ARBA00022898"/>
    </source>
</evidence>
<feature type="domain" description="Aminotransferase class V" evidence="3">
    <location>
        <begin position="17"/>
        <end position="375"/>
    </location>
</feature>
<dbReference type="STRING" id="1121345.SAMN02745217_00799"/>
<dbReference type="SUPFAM" id="SSF53383">
    <property type="entry name" value="PLP-dependent transferases"/>
    <property type="match status" value="1"/>
</dbReference>
<protein>
    <submittedName>
        <fullName evidence="4">Cysteine desulfurase</fullName>
    </submittedName>
</protein>
<dbReference type="Pfam" id="PF00266">
    <property type="entry name" value="Aminotran_5"/>
    <property type="match status" value="1"/>
</dbReference>
<evidence type="ECO:0000259" key="3">
    <source>
        <dbReference type="Pfam" id="PF00266"/>
    </source>
</evidence>
<dbReference type="InterPro" id="IPR016454">
    <property type="entry name" value="Cysteine_dSase"/>
</dbReference>
<dbReference type="Proteomes" id="UP000184612">
    <property type="component" value="Unassembled WGS sequence"/>
</dbReference>
<dbReference type="Gene3D" id="3.90.1150.10">
    <property type="entry name" value="Aspartate Aminotransferase, domain 1"/>
    <property type="match status" value="1"/>
</dbReference>
<keyword evidence="5" id="KW-1185">Reference proteome</keyword>
<dbReference type="Gene3D" id="3.40.640.10">
    <property type="entry name" value="Type I PLP-dependent aspartate aminotransferase-like (Major domain)"/>
    <property type="match status" value="1"/>
</dbReference>
<dbReference type="PANTHER" id="PTHR11601">
    <property type="entry name" value="CYSTEINE DESULFURYLASE FAMILY MEMBER"/>
    <property type="match status" value="1"/>
</dbReference>
<evidence type="ECO:0000313" key="5">
    <source>
        <dbReference type="Proteomes" id="UP000184612"/>
    </source>
</evidence>
<sequence>MADDTEANRERGIFIMIYLDYAAHTPVCDEVLKSFEEAARDFTGNPNSPHTPGVMAKKRLEEATENIAKILSAKKEEIIYTSGASESNNLAIKGIAKSYQRYGKHIITSFLEHASVTGPVAALKNEGYEVDFVNINKDGSVDLEHLKELLRDDTILVSIACVDSEIGAIQPIDKIYELVKTKPHCFFHVDATQAVGKIPVSFQNMDLMTLSGHKIYGITGIGVLLKKEQIMLEPLIHGGLSTTSFRSGTPALALCVSLESALAYTTGHLEEFYDKVREKNLLLRRALEKNKNIVINTPEDGSPFILNLSLKGVNTNALQAALDEKGICVATKSACCAVNTVSKPVYAMTKDKKLSLATLRISLSHMTTAEEIERFLDVFLEAIKG</sequence>
<organism evidence="4 5">
    <name type="scientific">Anaerocolumna xylanovorans DSM 12503</name>
    <dbReference type="NCBI Taxonomy" id="1121345"/>
    <lineage>
        <taxon>Bacteria</taxon>
        <taxon>Bacillati</taxon>
        <taxon>Bacillota</taxon>
        <taxon>Clostridia</taxon>
        <taxon>Lachnospirales</taxon>
        <taxon>Lachnospiraceae</taxon>
        <taxon>Anaerocolumna</taxon>
    </lineage>
</organism>
<dbReference type="PANTHER" id="PTHR11601:SF50">
    <property type="entry name" value="CYSTEINE DESULFURASE ISCS 2-RELATED"/>
    <property type="match status" value="1"/>
</dbReference>
<proteinExistence type="predicted"/>
<accession>A0A1M7Y097</accession>